<evidence type="ECO:0000256" key="2">
    <source>
        <dbReference type="ARBA" id="ARBA00009592"/>
    </source>
</evidence>
<dbReference type="InterPro" id="IPR032675">
    <property type="entry name" value="LRR_dom_sf"/>
</dbReference>
<dbReference type="EMBL" id="BMAC01000666">
    <property type="protein sequence ID" value="GFQ01219.1"/>
    <property type="molecule type" value="Genomic_DNA"/>
</dbReference>
<proteinExistence type="inferred from homology"/>
<keyword evidence="6" id="KW-0677">Repeat</keyword>
<dbReference type="PANTHER" id="PTHR48063:SF98">
    <property type="entry name" value="LRR RECEPTOR-LIKE SERINE_THREONINE-PROTEIN KINASE FLS2"/>
    <property type="match status" value="1"/>
</dbReference>
<dbReference type="Gene3D" id="3.80.10.10">
    <property type="entry name" value="Ribonuclease Inhibitor"/>
    <property type="match status" value="1"/>
</dbReference>
<evidence type="ECO:0000256" key="7">
    <source>
        <dbReference type="ARBA" id="ARBA00022989"/>
    </source>
</evidence>
<feature type="transmembrane region" description="Helical" evidence="10">
    <location>
        <begin position="189"/>
        <end position="212"/>
    </location>
</feature>
<dbReference type="GO" id="GO:0016020">
    <property type="term" value="C:membrane"/>
    <property type="evidence" value="ECO:0007669"/>
    <property type="project" value="UniProtKB-SubCell"/>
</dbReference>
<dbReference type="Proteomes" id="UP000653305">
    <property type="component" value="Unassembled WGS sequence"/>
</dbReference>
<evidence type="ECO:0000256" key="8">
    <source>
        <dbReference type="ARBA" id="ARBA00023136"/>
    </source>
</evidence>
<gene>
    <name evidence="11" type="ORF">PHJA_002265800</name>
</gene>
<comment type="similarity">
    <text evidence="2">Belongs to the RLP family.</text>
</comment>
<evidence type="ECO:0000256" key="3">
    <source>
        <dbReference type="ARBA" id="ARBA00022614"/>
    </source>
</evidence>
<organism evidence="11 12">
    <name type="scientific">Phtheirospermum japonicum</name>
    <dbReference type="NCBI Taxonomy" id="374723"/>
    <lineage>
        <taxon>Eukaryota</taxon>
        <taxon>Viridiplantae</taxon>
        <taxon>Streptophyta</taxon>
        <taxon>Embryophyta</taxon>
        <taxon>Tracheophyta</taxon>
        <taxon>Spermatophyta</taxon>
        <taxon>Magnoliopsida</taxon>
        <taxon>eudicotyledons</taxon>
        <taxon>Gunneridae</taxon>
        <taxon>Pentapetalae</taxon>
        <taxon>asterids</taxon>
        <taxon>lamiids</taxon>
        <taxon>Lamiales</taxon>
        <taxon>Orobanchaceae</taxon>
        <taxon>Orobanchaceae incertae sedis</taxon>
        <taxon>Phtheirospermum</taxon>
    </lineage>
</organism>
<dbReference type="PANTHER" id="PTHR48063">
    <property type="entry name" value="LRR RECEPTOR-LIKE KINASE"/>
    <property type="match status" value="1"/>
</dbReference>
<dbReference type="InterPro" id="IPR046956">
    <property type="entry name" value="RLP23-like"/>
</dbReference>
<evidence type="ECO:0000256" key="4">
    <source>
        <dbReference type="ARBA" id="ARBA00022692"/>
    </source>
</evidence>
<evidence type="ECO:0000256" key="9">
    <source>
        <dbReference type="ARBA" id="ARBA00023180"/>
    </source>
</evidence>
<name>A0A830CUA7_9LAMI</name>
<keyword evidence="3" id="KW-0433">Leucine-rich repeat</keyword>
<keyword evidence="7 10" id="KW-1133">Transmembrane helix</keyword>
<sequence>MATKRSLPKDGYGYGEFQYSRYSGAFIESASIATKGSELQYDTILPLVTGIDLSKNNLSGDIPDELTSLVELRSLNLSGNHLTGLIPDRIGNMKQLESLDLSINSLSGEIPSSFTAMSSLSYLNVSYNNLTGKIPESTQLMSFNESSFINGNNLCGPPLKVSCSNDSKPPGPAHEEDQDQEDDKLEIEWFYAFVSLGYAVGLSGFFTILFLNKSWKDAYYEFLENMWYSVYVYFYMKWTRHKNIMSNTP</sequence>
<dbReference type="PRINTS" id="PR00019">
    <property type="entry name" value="LEURICHRPT"/>
</dbReference>
<accession>A0A830CUA7</accession>
<evidence type="ECO:0000256" key="5">
    <source>
        <dbReference type="ARBA" id="ARBA00022729"/>
    </source>
</evidence>
<protein>
    <submittedName>
        <fullName evidence="11">Receptor-like protein 12</fullName>
    </submittedName>
</protein>
<dbReference type="SUPFAM" id="SSF52058">
    <property type="entry name" value="L domain-like"/>
    <property type="match status" value="1"/>
</dbReference>
<dbReference type="FunFam" id="3.80.10.10:FF:000111">
    <property type="entry name" value="LRR receptor-like serine/threonine-protein kinase ERECTA"/>
    <property type="match status" value="1"/>
</dbReference>
<dbReference type="OrthoDB" id="1748906at2759"/>
<evidence type="ECO:0000256" key="10">
    <source>
        <dbReference type="SAM" id="Phobius"/>
    </source>
</evidence>
<reference evidence="11" key="1">
    <citation type="submission" date="2020-07" db="EMBL/GenBank/DDBJ databases">
        <title>Ethylene signaling mediates host invasion by parasitic plants.</title>
        <authorList>
            <person name="Yoshida S."/>
        </authorList>
    </citation>
    <scope>NUCLEOTIDE SEQUENCE</scope>
    <source>
        <strain evidence="11">Okayama</strain>
    </source>
</reference>
<evidence type="ECO:0000256" key="1">
    <source>
        <dbReference type="ARBA" id="ARBA00004479"/>
    </source>
</evidence>
<comment type="subcellular location">
    <subcellularLocation>
        <location evidence="1">Membrane</location>
        <topology evidence="1">Single-pass type I membrane protein</topology>
    </subcellularLocation>
</comment>
<keyword evidence="11" id="KW-0675">Receptor</keyword>
<keyword evidence="5" id="KW-0732">Signal</keyword>
<evidence type="ECO:0000256" key="6">
    <source>
        <dbReference type="ARBA" id="ARBA00022737"/>
    </source>
</evidence>
<evidence type="ECO:0000313" key="12">
    <source>
        <dbReference type="Proteomes" id="UP000653305"/>
    </source>
</evidence>
<dbReference type="AlphaFoldDB" id="A0A830CUA7"/>
<dbReference type="Pfam" id="PF00560">
    <property type="entry name" value="LRR_1"/>
    <property type="match status" value="1"/>
</dbReference>
<keyword evidence="4 10" id="KW-0812">Transmembrane</keyword>
<dbReference type="Pfam" id="PF13855">
    <property type="entry name" value="LRR_8"/>
    <property type="match status" value="1"/>
</dbReference>
<evidence type="ECO:0000313" key="11">
    <source>
        <dbReference type="EMBL" id="GFQ01219.1"/>
    </source>
</evidence>
<dbReference type="InterPro" id="IPR001611">
    <property type="entry name" value="Leu-rich_rpt"/>
</dbReference>
<keyword evidence="8 10" id="KW-0472">Membrane</keyword>
<keyword evidence="12" id="KW-1185">Reference proteome</keyword>
<keyword evidence="9" id="KW-0325">Glycoprotein</keyword>
<comment type="caution">
    <text evidence="11">The sequence shown here is derived from an EMBL/GenBank/DDBJ whole genome shotgun (WGS) entry which is preliminary data.</text>
</comment>